<gene>
    <name evidence="1" type="ORF">SAMN04489716_6912</name>
</gene>
<keyword evidence="2" id="KW-1185">Reference proteome</keyword>
<proteinExistence type="predicted"/>
<name>A0A1H2CV81_9ACTN</name>
<evidence type="ECO:0000313" key="2">
    <source>
        <dbReference type="Proteomes" id="UP000198688"/>
    </source>
</evidence>
<dbReference type="STRING" id="113562.SAMN04489716_6912"/>
<dbReference type="Proteomes" id="UP000198688">
    <property type="component" value="Chromosome I"/>
</dbReference>
<accession>A0A1H2CV81</accession>
<sequence>MNSSDYIDEFLSEGDPLRRGGFVGYRQVGVRLNGDYEMTGSGEDLASLGQALVDRFGPLRQVLLTGSLADGFTLYGPTGIEDPAAQAKIADLEGSDAADVYRFQPLEPLTPRFTRQAGGNSPIAELIERFRTTALVMYAQYEEADRKLARSLRTGAKGLPEADYRQDGNDAAKAAVYLAYEILLGVKPPVPVGLPADDASDSLATAVEMRGRATAVLLETCDHWNPQPAAALFGIVRALLNGSLPEQQIDDYPAKGFPVEPSEQIARAAGLPFNRAEGVYGSGEWITAESIGLAIEGLRMLTGEGASVIMSNWSHLDESLMRAGMSVRELRQVLAGCRTVTDAARLLAGEPAAVPKQVTAFADKVMAEVRRDVAEGIVPRTVTCFSHLHAFVDANMYSHQAGLEYDPEDPASSDLINAVEDEVSRRMQAGALLAAQPETAVNDQGPHQA</sequence>
<dbReference type="AlphaFoldDB" id="A0A1H2CV81"/>
<protein>
    <submittedName>
        <fullName evidence="1">Uncharacterized protein</fullName>
    </submittedName>
</protein>
<reference evidence="1 2" key="1">
    <citation type="submission" date="2016-10" db="EMBL/GenBank/DDBJ databases">
        <authorList>
            <person name="de Groot N.N."/>
        </authorList>
    </citation>
    <scope>NUCLEOTIDE SEQUENCE [LARGE SCALE GENOMIC DNA]</scope>
    <source>
        <strain evidence="1 2">DSM 43941</strain>
    </source>
</reference>
<organism evidence="1 2">
    <name type="scientific">Actinoplanes derwentensis</name>
    <dbReference type="NCBI Taxonomy" id="113562"/>
    <lineage>
        <taxon>Bacteria</taxon>
        <taxon>Bacillati</taxon>
        <taxon>Actinomycetota</taxon>
        <taxon>Actinomycetes</taxon>
        <taxon>Micromonosporales</taxon>
        <taxon>Micromonosporaceae</taxon>
        <taxon>Actinoplanes</taxon>
    </lineage>
</organism>
<evidence type="ECO:0000313" key="1">
    <source>
        <dbReference type="EMBL" id="SDT74219.1"/>
    </source>
</evidence>
<dbReference type="EMBL" id="LT629758">
    <property type="protein sequence ID" value="SDT74219.1"/>
    <property type="molecule type" value="Genomic_DNA"/>
</dbReference>
<dbReference type="RefSeq" id="WP_092550701.1">
    <property type="nucleotide sequence ID" value="NZ_BOMJ01000003.1"/>
</dbReference>